<dbReference type="Pfam" id="PF02338">
    <property type="entry name" value="OTU"/>
    <property type="match status" value="1"/>
</dbReference>
<evidence type="ECO:0000256" key="8">
    <source>
        <dbReference type="ARBA" id="ARBA00022833"/>
    </source>
</evidence>
<dbReference type="Pfam" id="PF13621">
    <property type="entry name" value="Cupin_8"/>
    <property type="match status" value="1"/>
</dbReference>
<dbReference type="PROSITE" id="PS50802">
    <property type="entry name" value="OTU"/>
    <property type="match status" value="1"/>
</dbReference>
<dbReference type="Pfam" id="PF21403">
    <property type="entry name" value="OTU1_UBXL"/>
    <property type="match status" value="1"/>
</dbReference>
<dbReference type="Gene3D" id="3.10.20.90">
    <property type="entry name" value="Phosphatidylinositol 3-kinase Catalytic Subunit, Chain A, domain 1"/>
    <property type="match status" value="1"/>
</dbReference>
<dbReference type="EMBL" id="JALJAT010000005">
    <property type="protein sequence ID" value="KAK4469581.1"/>
    <property type="molecule type" value="Genomic_DNA"/>
</dbReference>
<dbReference type="Gene3D" id="2.60.120.10">
    <property type="entry name" value="Jelly Rolls"/>
    <property type="match status" value="1"/>
</dbReference>
<feature type="domain" description="OTU" evidence="10">
    <location>
        <begin position="541"/>
        <end position="676"/>
    </location>
</feature>
<keyword evidence="8" id="KW-0862">Zinc</keyword>
<dbReference type="SUPFAM" id="SSF51197">
    <property type="entry name" value="Clavaminate synthase-like"/>
    <property type="match status" value="1"/>
</dbReference>
<dbReference type="SMART" id="SM00558">
    <property type="entry name" value="JmjC"/>
    <property type="match status" value="1"/>
</dbReference>
<comment type="subcellular location">
    <subcellularLocation>
        <location evidence="9">Cytoplasm</location>
    </subcellularLocation>
</comment>
<evidence type="ECO:0000259" key="11">
    <source>
        <dbReference type="PROSITE" id="PS51184"/>
    </source>
</evidence>
<evidence type="ECO:0000256" key="3">
    <source>
        <dbReference type="ARBA" id="ARBA00022723"/>
    </source>
</evidence>
<keyword evidence="9" id="KW-0963">Cytoplasm</keyword>
<dbReference type="InterPro" id="IPR003347">
    <property type="entry name" value="JmjC_dom"/>
</dbReference>
<evidence type="ECO:0000256" key="1">
    <source>
        <dbReference type="ARBA" id="ARBA00000707"/>
    </source>
</evidence>
<dbReference type="InterPro" id="IPR029071">
    <property type="entry name" value="Ubiquitin-like_domsf"/>
</dbReference>
<evidence type="ECO:0000256" key="7">
    <source>
        <dbReference type="ARBA" id="ARBA00022807"/>
    </source>
</evidence>
<dbReference type="EC" id="3.4.19.12" evidence="9"/>
<keyword evidence="5 9" id="KW-0833">Ubl conjugation pathway</keyword>
<dbReference type="GO" id="GO:0004843">
    <property type="term" value="F:cysteine-type deubiquitinase activity"/>
    <property type="evidence" value="ECO:0007669"/>
    <property type="project" value="UniProtKB-UniRule"/>
</dbReference>
<evidence type="ECO:0000256" key="5">
    <source>
        <dbReference type="ARBA" id="ARBA00022786"/>
    </source>
</evidence>
<protein>
    <recommendedName>
        <fullName evidence="9">Ubiquitin thioesterase OTU</fullName>
        <ecNumber evidence="9">3.4.19.12</ecNumber>
    </recommendedName>
</protein>
<reference evidence="12" key="1">
    <citation type="submission" date="2022-04" db="EMBL/GenBank/DDBJ databases">
        <authorList>
            <person name="Xu L."/>
            <person name="Lv Z."/>
        </authorList>
    </citation>
    <scope>NUCLEOTIDE SEQUENCE</scope>
    <source>
        <strain evidence="12">LV_2022a</strain>
    </source>
</reference>
<keyword evidence="4" id="KW-0863">Zinc-finger</keyword>
<comment type="caution">
    <text evidence="12">The sequence shown here is derived from an EMBL/GenBank/DDBJ whole genome shotgun (WGS) entry which is preliminary data.</text>
</comment>
<name>A0AAE1Z8I5_SCHME</name>
<reference evidence="12" key="2">
    <citation type="journal article" date="2023" name="Infect Dis Poverty">
        <title>Chromosome-scale genome of the human blood fluke Schistosoma mekongi and its implications for public health.</title>
        <authorList>
            <person name="Zhou M."/>
            <person name="Xu L."/>
            <person name="Xu D."/>
            <person name="Chen W."/>
            <person name="Khan J."/>
            <person name="Hu Y."/>
            <person name="Huang H."/>
            <person name="Wei H."/>
            <person name="Zhang Y."/>
            <person name="Chusongsang P."/>
            <person name="Tanasarnprasert K."/>
            <person name="Hu X."/>
            <person name="Limpanont Y."/>
            <person name="Lv Z."/>
        </authorList>
    </citation>
    <scope>NUCLEOTIDE SEQUENCE</scope>
    <source>
        <strain evidence="12">LV_2022a</strain>
    </source>
</reference>
<dbReference type="CDD" id="cd17059">
    <property type="entry name" value="Ubl_OTU1"/>
    <property type="match status" value="1"/>
</dbReference>
<feature type="domain" description="JmjC" evidence="11">
    <location>
        <begin position="123"/>
        <end position="278"/>
    </location>
</feature>
<dbReference type="InterPro" id="IPR014710">
    <property type="entry name" value="RmlC-like_jellyroll"/>
</dbReference>
<evidence type="ECO:0000256" key="9">
    <source>
        <dbReference type="RuleBase" id="RU367104"/>
    </source>
</evidence>
<dbReference type="CDD" id="cd22745">
    <property type="entry name" value="OTU_OTU1"/>
    <property type="match status" value="1"/>
</dbReference>
<keyword evidence="13" id="KW-1185">Reference proteome</keyword>
<evidence type="ECO:0000313" key="12">
    <source>
        <dbReference type="EMBL" id="KAK4469581.1"/>
    </source>
</evidence>
<keyword evidence="2" id="KW-0645">Protease</keyword>
<dbReference type="GO" id="GO:0036503">
    <property type="term" value="P:ERAD pathway"/>
    <property type="evidence" value="ECO:0007669"/>
    <property type="project" value="TreeGrafter"/>
</dbReference>
<accession>A0AAE1Z8I5</accession>
<comment type="catalytic activity">
    <reaction evidence="1 9">
        <text>Thiol-dependent hydrolysis of ester, thioester, amide, peptide and isopeptide bonds formed by the C-terminal Gly of ubiquitin (a 76-residue protein attached to proteins as an intracellular targeting signal).</text>
        <dbReference type="EC" id="3.4.19.12"/>
    </reaction>
</comment>
<keyword evidence="6 9" id="KW-0378">Hydrolase</keyword>
<dbReference type="AlphaFoldDB" id="A0AAE1Z8I5"/>
<dbReference type="InterPro" id="IPR057766">
    <property type="entry name" value="Znf-C2H2_OTU1-like_C"/>
</dbReference>
<dbReference type="PANTHER" id="PTHR13312">
    <property type="entry name" value="HIV-INDUCED PROTEIN-7-LIKE PROTEASE"/>
    <property type="match status" value="1"/>
</dbReference>
<keyword evidence="7 9" id="KW-0788">Thiol protease</keyword>
<gene>
    <name evidence="12" type="ORF">MN116_006605</name>
</gene>
<dbReference type="SUPFAM" id="SSF54001">
    <property type="entry name" value="Cysteine proteinases"/>
    <property type="match status" value="1"/>
</dbReference>
<dbReference type="Proteomes" id="UP001292079">
    <property type="component" value="Unassembled WGS sequence"/>
</dbReference>
<sequence length="751" mass="85860">MRYANLVTSDLQQMDIDKILLSQFPDSQHPYVAKGIACSWESCQKWDLCYLSEKIKSALKFRLAKKESTEVQWETSCPSISATLGEFNDWINGVDDKNNPFSMYPKEIWWAYADYIYMTKSTDFKGLIKDLSFQELFPCLNNNTISPTFWLGSSKAHTICHRDTYGFNLVVQIKGSKRWILFAPSDNPYMYETRLPLEESTVFSKVNFTLPNYKEHPNVLKTTPYPITLYPGDILFVPRNWWHFVESSSQYDFTCSVNLWIDQPSLDNKVRFRECLTQLVGFSLISSCNHSNYKFLLHPSEQETYEREFWSENLLGFLRLLSHQNPHDPCSSMGGKVDCEKNAKQTKFSNISWTPLVSEDFNKLFTISEESSYNTRDMLSFEQVISAFMKPDVIELVAKYLENDVTNEDLITNYLSVIQMQSCLPNSTDLLKLRCRYRTGQYNLNNLTSDSTIGDLLQTIASLISVAQSRISLYYGYPPKKLDCSILNVRKHLWEIPLRSGDMITVDVIDGKSINVSSSTIKPQSDEHVIPINNKQLESRIVRLSAPSDNSCLFTSVLFCVNNYDNHLKIGTEVITNIAAVSQLRELISGIVLSDPIKYSEAFLGMSNEQYSLQIRQSDKWGGGIEVSILSQLYEVEICIVDIESCRIDRFGEDQNYAKRILLIYDGIHYDPLAQECPSRDCLVTVFSSNDDTILLEAQQLASNARAEWAFTDLSSFTLLCRQCDAPLVGQAAAQKHAQLTGHTQFKEIIH</sequence>
<dbReference type="PANTHER" id="PTHR13312:SF0">
    <property type="entry name" value="UBIQUITIN THIOESTERASE OTU1"/>
    <property type="match status" value="1"/>
</dbReference>
<comment type="function">
    <text evidence="9">Hydrolase that can remove conjugated ubiquitin from proteins and may therefore play an important regulatory role at the level of protein turnover by preventing degradation.</text>
</comment>
<keyword evidence="3" id="KW-0479">Metal-binding</keyword>
<dbReference type="InterPro" id="IPR041667">
    <property type="entry name" value="Cupin_8"/>
</dbReference>
<dbReference type="InterPro" id="IPR048857">
    <property type="entry name" value="OTU1_Ubl"/>
</dbReference>
<evidence type="ECO:0000259" key="10">
    <source>
        <dbReference type="PROSITE" id="PS50802"/>
    </source>
</evidence>
<evidence type="ECO:0000256" key="4">
    <source>
        <dbReference type="ARBA" id="ARBA00022771"/>
    </source>
</evidence>
<dbReference type="GO" id="GO:0016579">
    <property type="term" value="P:protein deubiquitination"/>
    <property type="evidence" value="ECO:0007669"/>
    <property type="project" value="TreeGrafter"/>
</dbReference>
<evidence type="ECO:0000313" key="13">
    <source>
        <dbReference type="Proteomes" id="UP001292079"/>
    </source>
</evidence>
<dbReference type="PROSITE" id="PS51184">
    <property type="entry name" value="JMJC"/>
    <property type="match status" value="1"/>
</dbReference>
<proteinExistence type="predicted"/>
<organism evidence="12 13">
    <name type="scientific">Schistosoma mekongi</name>
    <name type="common">Parasitic worm</name>
    <dbReference type="NCBI Taxonomy" id="38744"/>
    <lineage>
        <taxon>Eukaryota</taxon>
        <taxon>Metazoa</taxon>
        <taxon>Spiralia</taxon>
        <taxon>Lophotrochozoa</taxon>
        <taxon>Platyhelminthes</taxon>
        <taxon>Trematoda</taxon>
        <taxon>Digenea</taxon>
        <taxon>Strigeidida</taxon>
        <taxon>Schistosomatoidea</taxon>
        <taxon>Schistosomatidae</taxon>
        <taxon>Schistosoma</taxon>
    </lineage>
</organism>
<dbReference type="Gene3D" id="3.90.70.80">
    <property type="match status" value="1"/>
</dbReference>
<dbReference type="GO" id="GO:0005634">
    <property type="term" value="C:nucleus"/>
    <property type="evidence" value="ECO:0007669"/>
    <property type="project" value="TreeGrafter"/>
</dbReference>
<dbReference type="InterPro" id="IPR038765">
    <property type="entry name" value="Papain-like_cys_pep_sf"/>
</dbReference>
<evidence type="ECO:0000256" key="6">
    <source>
        <dbReference type="ARBA" id="ARBA00022801"/>
    </source>
</evidence>
<dbReference type="SUPFAM" id="SSF54236">
    <property type="entry name" value="Ubiquitin-like"/>
    <property type="match status" value="1"/>
</dbReference>
<evidence type="ECO:0000256" key="2">
    <source>
        <dbReference type="ARBA" id="ARBA00022670"/>
    </source>
</evidence>
<dbReference type="GO" id="GO:0005829">
    <property type="term" value="C:cytosol"/>
    <property type="evidence" value="ECO:0007669"/>
    <property type="project" value="TreeGrafter"/>
</dbReference>
<dbReference type="GO" id="GO:0008270">
    <property type="term" value="F:zinc ion binding"/>
    <property type="evidence" value="ECO:0007669"/>
    <property type="project" value="UniProtKB-KW"/>
</dbReference>
<dbReference type="InterPro" id="IPR003323">
    <property type="entry name" value="OTU_dom"/>
</dbReference>
<dbReference type="Pfam" id="PF24560">
    <property type="entry name" value="zf-C2H2_OTU1_C"/>
    <property type="match status" value="1"/>
</dbReference>
<dbReference type="GO" id="GO:0030968">
    <property type="term" value="P:endoplasmic reticulum unfolded protein response"/>
    <property type="evidence" value="ECO:0007669"/>
    <property type="project" value="TreeGrafter"/>
</dbReference>